<dbReference type="PROSITE" id="PS51057">
    <property type="entry name" value="PAIRED_2"/>
    <property type="match status" value="1"/>
</dbReference>
<keyword evidence="8" id="KW-0862">Zinc</keyword>
<evidence type="ECO:0000256" key="5">
    <source>
        <dbReference type="ARBA" id="ARBA00023125"/>
    </source>
</evidence>
<feature type="domain" description="Paired" evidence="11">
    <location>
        <begin position="5"/>
        <end position="132"/>
    </location>
</feature>
<keyword evidence="13" id="KW-1185">Reference proteome</keyword>
<feature type="region of interest" description="Disordered" evidence="9">
    <location>
        <begin position="1212"/>
        <end position="1237"/>
    </location>
</feature>
<accession>A0ABR1AR27</accession>
<gene>
    <name evidence="12" type="ORF">RUM44_011786</name>
</gene>
<feature type="region of interest" description="Disordered" evidence="9">
    <location>
        <begin position="1450"/>
        <end position="1479"/>
    </location>
</feature>
<keyword evidence="5" id="KW-0238">DNA-binding</keyword>
<feature type="compositionally biased region" description="Basic and acidic residues" evidence="9">
    <location>
        <begin position="1337"/>
        <end position="1362"/>
    </location>
</feature>
<comment type="subcellular location">
    <subcellularLocation>
        <location evidence="1">Nucleus</location>
    </subcellularLocation>
</comment>
<dbReference type="Pfam" id="PF00096">
    <property type="entry name" value="zf-C2H2"/>
    <property type="match status" value="1"/>
</dbReference>
<evidence type="ECO:0000259" key="10">
    <source>
        <dbReference type="PROSITE" id="PS50157"/>
    </source>
</evidence>
<keyword evidence="6" id="KW-0804">Transcription</keyword>
<feature type="region of interest" description="Disordered" evidence="9">
    <location>
        <begin position="237"/>
        <end position="264"/>
    </location>
</feature>
<feature type="domain" description="C2H2-type" evidence="10">
    <location>
        <begin position="1577"/>
        <end position="1605"/>
    </location>
</feature>
<feature type="compositionally biased region" description="Polar residues" evidence="9">
    <location>
        <begin position="1228"/>
        <end position="1237"/>
    </location>
</feature>
<keyword evidence="4" id="KW-0805">Transcription regulation</keyword>
<dbReference type="SUPFAM" id="SSF57667">
    <property type="entry name" value="beta-beta-alpha zinc fingers"/>
    <property type="match status" value="2"/>
</dbReference>
<dbReference type="InterPro" id="IPR013087">
    <property type="entry name" value="Znf_C2H2_type"/>
</dbReference>
<feature type="compositionally biased region" description="Basic and acidic residues" evidence="9">
    <location>
        <begin position="1131"/>
        <end position="1146"/>
    </location>
</feature>
<keyword evidence="8" id="KW-0479">Metal-binding</keyword>
<feature type="region of interest" description="Disordered" evidence="9">
    <location>
        <begin position="1322"/>
        <end position="1362"/>
    </location>
</feature>
<evidence type="ECO:0000313" key="12">
    <source>
        <dbReference type="EMBL" id="KAK6624922.1"/>
    </source>
</evidence>
<dbReference type="PROSITE" id="PS00034">
    <property type="entry name" value="PAIRED_1"/>
    <property type="match status" value="1"/>
</dbReference>
<evidence type="ECO:0000313" key="13">
    <source>
        <dbReference type="Proteomes" id="UP001359485"/>
    </source>
</evidence>
<dbReference type="PROSITE" id="PS00028">
    <property type="entry name" value="ZINC_FINGER_C2H2_1"/>
    <property type="match status" value="6"/>
</dbReference>
<dbReference type="InterPro" id="IPR043182">
    <property type="entry name" value="PAIRED_DNA-bd_dom"/>
</dbReference>
<dbReference type="Proteomes" id="UP001359485">
    <property type="component" value="Unassembled WGS sequence"/>
</dbReference>
<feature type="domain" description="C2H2-type" evidence="10">
    <location>
        <begin position="534"/>
        <end position="562"/>
    </location>
</feature>
<dbReference type="SUPFAM" id="SSF46689">
    <property type="entry name" value="Homeodomain-like"/>
    <property type="match status" value="1"/>
</dbReference>
<keyword evidence="8" id="KW-0863">Zinc-finger</keyword>
<dbReference type="SMART" id="SM00355">
    <property type="entry name" value="ZnF_C2H2"/>
    <property type="match status" value="9"/>
</dbReference>
<sequence>MPHSGQAGVNQLGGVFVNGRPLPDYVRRQIVDLALMGVRPCDISRQLLVSHGCVSKILSRFYETGSIRPGSIGGSKAKQVTTPTVIKKILRFKQENPGMFAWEIRDQLLSQKICDPTSIPSVSSVNRILRNSGICCDTDFPAVQENPSVGRRISQVSLHSGQFPLSGSFGQFSHCPAPGTSLMELREFTSDAASSRVFRPKHESFANWRQNCSGFLSKMRLSEEFKRTEEVRQTNENAVGIRPSSSSFEDAHRERQKRNPHSIEELLKSSPVVRTSCSSLATLHSVLFQPPCGECFLKIGTYWSEAEENFESIAIKEEIVSDVEPEASEDKDENISNGGCVKSKHSEKKCDGNIFAGNPPTGPRLSLHKTLKNKSHGNPNCTSIQLELPNDTKLSCLHETKSFKIVNRRLRCGTCRSLVCPECFKVMHSTLHNHFLGFDTSNYSIYACKFCSFPFPSVCALQAHVRIHTMDTPYVCPDCGLIYSNAYFLILHLINKCLHIYKSVTYKCKGCSDIYFEIDSFAKHIKDAHVTSIFRCSYCSLLFNTADEFSHHTESNHQKQKVQYLNYFRCNLCSDMVLTNLMYEKHIEFHSENSHSYEVEYHCPCGNGFNLIGAFRAHIQFCDEKGTLPPQWAFLKKNLKTQDFVSVQIENINQKIDGIPGQGVNASSCLTFNTEGGCNEKINSGTHSLKNGIPTSENEKEEHSNLRGNNKFGTTDRDGASEECFKLSRGGNIKDSDTIKKLSSGKVETAPSKANENAKDEDNMIAIRKSHVEGADDEQTEGKDAPMQEDGAINRYQDSCKSSKGTEDSEADVATLYYDHIPCDHMGYVKTQGPEASAKNRIGGGEEKTEEISNGLNNYRIVLELDDKTGLMISRKVPVKPDKVAENPEEQEMKAENYFPSENCESEIGVVNNDDFLTKFPSYEKGKSKGGSSFFTCPFCIVMFPKHSSTFQQFRLHLEYYHVDAALNVTIRSGELSDFKESGERAGQGNFEEFHINHEKKKLLGNNGFRKIDSHMNTVNKMIPEGKAQYEGLDFGAEKYFNEINQGMDIEGEKEEVRTIKTKIYGENEKKNLTKETNSSDKGLVSKSDRFLSVKGADEAREVRKLGQNSGFLGGGLENVESMKVTNSSNQHDKKPGEPVENDSQHNEVITISRKTEQAKRKKSNSSIKKTLKMSRGIKSAVKSEKEYESVEFELENRETSMKNICSGERKNMQVTSDGEEEWENSKDSSWSNTNSEFDVKDENVESFDENLVRMKGTEKCKRESEVWSELYESLQLAEKLKKSKKSKMKNCDETQTKSSTLVDYSAKRIVKKPKRYRESSESEFSLDGVENSESDTEFRTKSNGHAEEIMDGEGNRQEEDKKQKLLRKLKNIDQKFVDYLFDLITRKEKCIELYKKHSGLRFGQHLRSHRKKILNGIKLRGRPVKLTLRYQRQGPTKKEPPLVVKEGNLSNTDVSFRGKSNERKRGRPRKAMDPAKLIDRRRSNREVDFIEKHFDREESGSSPSKRKRKLSSKLQYYKRIGLSEEKEDFSSGQLIANKVSTDSNKKFICAVCKEIYQDGKEFREHIGSHRLEENTYQCLECGECFVVRPSLEKHLLAFHKIKNTERYITENERCTPQKEVVEPEVETLKENQCKVCRDQFERAIDLTKHFRIHGMAFLKEFKKETKEIINEKKGKI</sequence>
<comment type="caution">
    <text evidence="12">The sequence shown here is derived from an EMBL/GenBank/DDBJ whole genome shotgun (WGS) entry which is preliminary data.</text>
</comment>
<evidence type="ECO:0000256" key="2">
    <source>
        <dbReference type="ARBA" id="ARBA00022473"/>
    </source>
</evidence>
<dbReference type="PANTHER" id="PTHR45636">
    <property type="entry name" value="PAIRED BOX PROTEIN PAX-6-RELATED-RELATED"/>
    <property type="match status" value="1"/>
</dbReference>
<keyword evidence="7" id="KW-0539">Nucleus</keyword>
<dbReference type="CDD" id="cd00131">
    <property type="entry name" value="PAX"/>
    <property type="match status" value="1"/>
</dbReference>
<dbReference type="EMBL" id="JAWJWF010000046">
    <property type="protein sequence ID" value="KAK6624922.1"/>
    <property type="molecule type" value="Genomic_DNA"/>
</dbReference>
<dbReference type="PRINTS" id="PR00027">
    <property type="entry name" value="PAIREDBOX"/>
</dbReference>
<dbReference type="InterPro" id="IPR043565">
    <property type="entry name" value="PAX_fam"/>
</dbReference>
<dbReference type="InterPro" id="IPR036388">
    <property type="entry name" value="WH-like_DNA-bd_sf"/>
</dbReference>
<keyword evidence="3" id="KW-0563">Paired box</keyword>
<proteinExistence type="predicted"/>
<dbReference type="PANTHER" id="PTHR45636:SF43">
    <property type="entry name" value="PAIRED BOX POX-NEURO PROTEIN"/>
    <property type="match status" value="1"/>
</dbReference>
<evidence type="ECO:0000256" key="4">
    <source>
        <dbReference type="ARBA" id="ARBA00023015"/>
    </source>
</evidence>
<dbReference type="SMART" id="SM00351">
    <property type="entry name" value="PAX"/>
    <property type="match status" value="1"/>
</dbReference>
<dbReference type="Gene3D" id="1.10.10.10">
    <property type="entry name" value="Winged helix-like DNA-binding domain superfamily/Winged helix DNA-binding domain"/>
    <property type="match status" value="2"/>
</dbReference>
<name>A0ABR1AR27_POLSC</name>
<dbReference type="InterPro" id="IPR009057">
    <property type="entry name" value="Homeodomain-like_sf"/>
</dbReference>
<reference evidence="12 13" key="1">
    <citation type="submission" date="2023-09" db="EMBL/GenBank/DDBJ databases">
        <title>Genomes of two closely related lineages of the louse Polyplax serrata with different host specificities.</title>
        <authorList>
            <person name="Martinu J."/>
            <person name="Tarabai H."/>
            <person name="Stefka J."/>
            <person name="Hypsa V."/>
        </authorList>
    </citation>
    <scope>NUCLEOTIDE SEQUENCE [LARGE SCALE GENOMIC DNA]</scope>
    <source>
        <strain evidence="12">98ZLc_SE</strain>
    </source>
</reference>
<evidence type="ECO:0000259" key="11">
    <source>
        <dbReference type="PROSITE" id="PS51057"/>
    </source>
</evidence>
<dbReference type="Pfam" id="PF00292">
    <property type="entry name" value="PAX"/>
    <property type="match status" value="1"/>
</dbReference>
<evidence type="ECO:0000256" key="3">
    <source>
        <dbReference type="ARBA" id="ARBA00022724"/>
    </source>
</evidence>
<dbReference type="InterPro" id="IPR001523">
    <property type="entry name" value="Paired_dom"/>
</dbReference>
<evidence type="ECO:0000256" key="7">
    <source>
        <dbReference type="ARBA" id="ARBA00023242"/>
    </source>
</evidence>
<dbReference type="PROSITE" id="PS50157">
    <property type="entry name" value="ZINC_FINGER_C2H2_2"/>
    <property type="match status" value="4"/>
</dbReference>
<protein>
    <submittedName>
        <fullName evidence="12">Uncharacterized protein</fullName>
    </submittedName>
</protein>
<feature type="region of interest" description="Disordered" evidence="9">
    <location>
        <begin position="687"/>
        <end position="718"/>
    </location>
</feature>
<dbReference type="InterPro" id="IPR036236">
    <property type="entry name" value="Znf_C2H2_sf"/>
</dbReference>
<evidence type="ECO:0000256" key="6">
    <source>
        <dbReference type="ARBA" id="ARBA00023163"/>
    </source>
</evidence>
<feature type="compositionally biased region" description="Polar residues" evidence="9">
    <location>
        <begin position="687"/>
        <end position="696"/>
    </location>
</feature>
<feature type="domain" description="C2H2-type" evidence="10">
    <location>
        <begin position="1632"/>
        <end position="1654"/>
    </location>
</feature>
<feature type="domain" description="C2H2-type" evidence="10">
    <location>
        <begin position="446"/>
        <end position="473"/>
    </location>
</feature>
<evidence type="ECO:0000256" key="1">
    <source>
        <dbReference type="ARBA" id="ARBA00004123"/>
    </source>
</evidence>
<keyword evidence="2" id="KW-0217">Developmental protein</keyword>
<dbReference type="Gene3D" id="3.30.160.60">
    <property type="entry name" value="Classic Zinc Finger"/>
    <property type="match status" value="2"/>
</dbReference>
<evidence type="ECO:0000256" key="9">
    <source>
        <dbReference type="SAM" id="MobiDB-lite"/>
    </source>
</evidence>
<organism evidence="12 13">
    <name type="scientific">Polyplax serrata</name>
    <name type="common">Common mouse louse</name>
    <dbReference type="NCBI Taxonomy" id="468196"/>
    <lineage>
        <taxon>Eukaryota</taxon>
        <taxon>Metazoa</taxon>
        <taxon>Ecdysozoa</taxon>
        <taxon>Arthropoda</taxon>
        <taxon>Hexapoda</taxon>
        <taxon>Insecta</taxon>
        <taxon>Pterygota</taxon>
        <taxon>Neoptera</taxon>
        <taxon>Paraneoptera</taxon>
        <taxon>Psocodea</taxon>
        <taxon>Troctomorpha</taxon>
        <taxon>Phthiraptera</taxon>
        <taxon>Anoplura</taxon>
        <taxon>Polyplacidae</taxon>
        <taxon>Polyplax</taxon>
    </lineage>
</organism>
<feature type="region of interest" description="Disordered" evidence="9">
    <location>
        <begin position="1125"/>
        <end position="1172"/>
    </location>
</feature>
<evidence type="ECO:0000256" key="8">
    <source>
        <dbReference type="PROSITE-ProRule" id="PRU00042"/>
    </source>
</evidence>